<keyword evidence="3" id="KW-1185">Reference proteome</keyword>
<dbReference type="InterPro" id="IPR029052">
    <property type="entry name" value="Metallo-depent_PP-like"/>
</dbReference>
<dbReference type="PANTHER" id="PTHR43143:SF1">
    <property type="entry name" value="SERINE_THREONINE-PROTEIN PHOSPHATASE CPPED1"/>
    <property type="match status" value="1"/>
</dbReference>
<dbReference type="InterPro" id="IPR004843">
    <property type="entry name" value="Calcineurin-like_PHP"/>
</dbReference>
<dbReference type="PANTHER" id="PTHR43143">
    <property type="entry name" value="METALLOPHOSPHOESTERASE, CALCINEURIN SUPERFAMILY"/>
    <property type="match status" value="1"/>
</dbReference>
<gene>
    <name evidence="2" type="ORF">J3R75_001341</name>
</gene>
<dbReference type="Gene3D" id="3.60.21.10">
    <property type="match status" value="1"/>
</dbReference>
<dbReference type="EMBL" id="JAUSVL010000001">
    <property type="protein sequence ID" value="MDQ0289234.1"/>
    <property type="molecule type" value="Genomic_DNA"/>
</dbReference>
<accession>A0AAE3VFI7</accession>
<dbReference type="AlphaFoldDB" id="A0AAE3VFI7"/>
<evidence type="ECO:0000313" key="2">
    <source>
        <dbReference type="EMBL" id="MDQ0289234.1"/>
    </source>
</evidence>
<sequence>MGSFRFAVIGDTHYCTLAGRPLSRRQQGMPALPDYLRYAGMKERVLDKLAAKLAALRPEFLISTGDLIEGGADSALDEAEARKLFTAAVPELHVAQGTHDRRKPQGEQSYYSFKYDGAVFFILDYINWNKQQSTWLQHELGAAHGARHIFAFAHAPLYLWGRHFFDSPWFTQEVRDIFTQYPIDIYFCGHTHNQAVSWHRGMLQIKGSAVGYPQMDVVPLERMHALAPDDNDNRFYWGIVEDSAPAFFTVDVDDDRLHVRWHSLRGSAELRVPARFARPEILSFPPHLPRNQQLSDWDFAQVRAGWLNIFSSIKQDNKSQLLLNDVPLGEIPASTSYAARRAAPLSIDAINSLRQKNTLRIRMPDSPVFAIGSMSLELLLLDGRILHSPVAPELFVCGESPDYTFASARAQRVTPGADLTITLAFAP</sequence>
<name>A0AAE3VFI7_9BACT</name>
<dbReference type="SUPFAM" id="SSF56300">
    <property type="entry name" value="Metallo-dependent phosphatases"/>
    <property type="match status" value="1"/>
</dbReference>
<dbReference type="Proteomes" id="UP001238163">
    <property type="component" value="Unassembled WGS sequence"/>
</dbReference>
<evidence type="ECO:0000313" key="3">
    <source>
        <dbReference type="Proteomes" id="UP001238163"/>
    </source>
</evidence>
<dbReference type="RefSeq" id="WP_307260611.1">
    <property type="nucleotide sequence ID" value="NZ_JAUSVL010000001.1"/>
</dbReference>
<dbReference type="InterPro" id="IPR051918">
    <property type="entry name" value="STPP_CPPED1"/>
</dbReference>
<evidence type="ECO:0000259" key="1">
    <source>
        <dbReference type="Pfam" id="PF00149"/>
    </source>
</evidence>
<organism evidence="2 3">
    <name type="scientific">Oligosphaera ethanolica</name>
    <dbReference type="NCBI Taxonomy" id="760260"/>
    <lineage>
        <taxon>Bacteria</taxon>
        <taxon>Pseudomonadati</taxon>
        <taxon>Lentisphaerota</taxon>
        <taxon>Oligosphaeria</taxon>
        <taxon>Oligosphaerales</taxon>
        <taxon>Oligosphaeraceae</taxon>
        <taxon>Oligosphaera</taxon>
    </lineage>
</organism>
<reference evidence="2" key="1">
    <citation type="submission" date="2023-07" db="EMBL/GenBank/DDBJ databases">
        <title>Genomic Encyclopedia of Type Strains, Phase IV (KMG-IV): sequencing the most valuable type-strain genomes for metagenomic binning, comparative biology and taxonomic classification.</title>
        <authorList>
            <person name="Goeker M."/>
        </authorList>
    </citation>
    <scope>NUCLEOTIDE SEQUENCE</scope>
    <source>
        <strain evidence="2">DSM 24202</strain>
    </source>
</reference>
<dbReference type="GO" id="GO:0016787">
    <property type="term" value="F:hydrolase activity"/>
    <property type="evidence" value="ECO:0007669"/>
    <property type="project" value="InterPro"/>
</dbReference>
<dbReference type="Pfam" id="PF00149">
    <property type="entry name" value="Metallophos"/>
    <property type="match status" value="1"/>
</dbReference>
<comment type="caution">
    <text evidence="2">The sequence shown here is derived from an EMBL/GenBank/DDBJ whole genome shotgun (WGS) entry which is preliminary data.</text>
</comment>
<protein>
    <submittedName>
        <fullName evidence="2">Phosphodiesterase</fullName>
    </submittedName>
</protein>
<proteinExistence type="predicted"/>
<feature type="domain" description="Calcineurin-like phosphoesterase" evidence="1">
    <location>
        <begin position="4"/>
        <end position="193"/>
    </location>
</feature>